<dbReference type="GO" id="GO:0005759">
    <property type="term" value="C:mitochondrial matrix"/>
    <property type="evidence" value="ECO:0007669"/>
    <property type="project" value="UniProtKB-SubCell"/>
</dbReference>
<dbReference type="AlphaFoldDB" id="A0A095CH75"/>
<dbReference type="CDD" id="cd20270">
    <property type="entry name" value="Complex1_LYR_SDHAF3_LYRM10"/>
    <property type="match status" value="1"/>
</dbReference>
<dbReference type="GeneID" id="88181688"/>
<comment type="subunit">
    <text evidence="6">Interacts with the iron-sulfur protein subunit within the SDH catalytic dimer.</text>
</comment>
<keyword evidence="9" id="KW-1185">Reference proteome</keyword>
<proteinExistence type="inferred from homology"/>
<accession>A0A095CH75</accession>
<comment type="subcellular location">
    <subcellularLocation>
        <location evidence="1 6">Mitochondrion matrix</location>
    </subcellularLocation>
</comment>
<evidence type="ECO:0000256" key="6">
    <source>
        <dbReference type="RuleBase" id="RU368039"/>
    </source>
</evidence>
<evidence type="ECO:0000256" key="5">
    <source>
        <dbReference type="ARBA" id="ARBA00023186"/>
    </source>
</evidence>
<dbReference type="GO" id="GO:0006105">
    <property type="term" value="P:succinate metabolic process"/>
    <property type="evidence" value="ECO:0007669"/>
    <property type="project" value="TreeGrafter"/>
</dbReference>
<dbReference type="EMBL" id="CP025761">
    <property type="protein sequence ID" value="KGB79710.1"/>
    <property type="molecule type" value="Genomic_DNA"/>
</dbReference>
<keyword evidence="4 6" id="KW-0496">Mitochondrion</keyword>
<evidence type="ECO:0000256" key="1">
    <source>
        <dbReference type="ARBA" id="ARBA00004305"/>
    </source>
</evidence>
<organism evidence="8 9">
    <name type="scientific">Cryptococcus deuterogattii (strain R265)</name>
    <name type="common">Cryptococcus gattii VGII (strain R265)</name>
    <dbReference type="NCBI Taxonomy" id="294750"/>
    <lineage>
        <taxon>Eukaryota</taxon>
        <taxon>Fungi</taxon>
        <taxon>Dikarya</taxon>
        <taxon>Basidiomycota</taxon>
        <taxon>Agaricomycotina</taxon>
        <taxon>Tremellomycetes</taxon>
        <taxon>Tremellales</taxon>
        <taxon>Cryptococcaceae</taxon>
        <taxon>Cryptococcus</taxon>
        <taxon>Cryptococcus gattii species complex</taxon>
    </lineage>
</organism>
<reference evidence="8 9" key="1">
    <citation type="journal article" date="2011" name="MBio">
        <title>Genome variation in Cryptococcus gattii, an emerging pathogen of immunocompetent hosts.</title>
        <authorList>
            <person name="D'Souza C.A."/>
            <person name="Kronstad J.W."/>
            <person name="Taylor G."/>
            <person name="Warren R."/>
            <person name="Yuen M."/>
            <person name="Hu G."/>
            <person name="Jung W.H."/>
            <person name="Sham A."/>
            <person name="Kidd S.E."/>
            <person name="Tangen K."/>
            <person name="Lee N."/>
            <person name="Zeilmaker T."/>
            <person name="Sawkins J."/>
            <person name="McVicker G."/>
            <person name="Shah S."/>
            <person name="Gnerre S."/>
            <person name="Griggs A."/>
            <person name="Zeng Q."/>
            <person name="Bartlett K."/>
            <person name="Li W."/>
            <person name="Wang X."/>
            <person name="Heitman J."/>
            <person name="Stajich J.E."/>
            <person name="Fraser J.A."/>
            <person name="Meyer W."/>
            <person name="Carter D."/>
            <person name="Schein J."/>
            <person name="Krzywinski M."/>
            <person name="Kwon-Chung K.J."/>
            <person name="Varma A."/>
            <person name="Wang J."/>
            <person name="Brunham R."/>
            <person name="Fyfe M."/>
            <person name="Ouellette B.F."/>
            <person name="Siddiqui A."/>
            <person name="Marra M."/>
            <person name="Jones S."/>
            <person name="Holt R."/>
            <person name="Birren B.W."/>
            <person name="Galagan J.E."/>
            <person name="Cuomo C.A."/>
        </authorList>
    </citation>
    <scope>NUCLEOTIDE SEQUENCE [LARGE SCALE GENOMIC DNA]</scope>
    <source>
        <strain evidence="8 9">R265</strain>
    </source>
</reference>
<dbReference type="VEuPathDB" id="FungiDB:CNBG_5548"/>
<name>A0A095CH75_CRYD2</name>
<protein>
    <recommendedName>
        <fullName evidence="6">Succinate dehydrogenase assembly factor 3</fullName>
        <shortName evidence="6">SDH assembly factor 3</shortName>
        <shortName evidence="6">SDHAF3</shortName>
    </recommendedName>
</protein>
<keyword evidence="5 6" id="KW-0143">Chaperone</keyword>
<reference evidence="8 9" key="2">
    <citation type="journal article" date="2018" name="Proc. Natl. Acad. Sci.">
        <title>RNAi is a critical determinant of centromere evolution in closely related fungi.</title>
        <authorList>
            <person name="Yadav V."/>
            <person name="Sun S."/>
            <person name="Billmyre R.B."/>
            <person name="Thimmappa B.C."/>
            <person name="Shea T."/>
            <person name="Lintner R."/>
            <person name="Bakkeren G."/>
            <person name="Cuomo C.A."/>
            <person name="Heitman J."/>
            <person name="Sanyal K."/>
        </authorList>
    </citation>
    <scope>NUCLEOTIDE SEQUENCE [LARGE SCALE GENOMIC DNA]</scope>
    <source>
        <strain evidence="8 9">R265</strain>
    </source>
</reference>
<evidence type="ECO:0000256" key="4">
    <source>
        <dbReference type="ARBA" id="ARBA00023128"/>
    </source>
</evidence>
<dbReference type="OrthoDB" id="278329at2759"/>
<gene>
    <name evidence="8" type="ORF">CNBG_5548</name>
</gene>
<comment type="similarity">
    <text evidence="2 6">Belongs to the complex I LYR family. SDHAF3 subfamily.</text>
</comment>
<dbReference type="STRING" id="294750.A0A095CH75"/>
<dbReference type="GO" id="GO:0005758">
    <property type="term" value="C:mitochondrial intermembrane space"/>
    <property type="evidence" value="ECO:0007669"/>
    <property type="project" value="TreeGrafter"/>
</dbReference>
<comment type="function">
    <text evidence="6">Plays an essential role in the assembly of succinate dehydrogenase (SDH), an enzyme complex (also referred to as respiratory complex II) that is a component of both the tricarboxylic acid (TCA) cycle and the mitochondrial electron transport chain, and which couples the oxidation of succinate to fumarate with the reduction of ubiquinone (coenzyme Q) to ubiquinol. Promotes maturation of the iron-sulfur protein subunit of the SDH catalytic dimer, protecting it from the deleterious effects of oxidants. May act together with SDHAF1.</text>
</comment>
<evidence type="ECO:0000256" key="3">
    <source>
        <dbReference type="ARBA" id="ARBA00022946"/>
    </source>
</evidence>
<dbReference type="PANTHER" id="PTHR13137:SF6">
    <property type="entry name" value="SUCCINATE DEHYDROGENASE ASSEMBLY FACTOR 3, MITOCHONDRIAL"/>
    <property type="match status" value="1"/>
</dbReference>
<dbReference type="GO" id="GO:0034553">
    <property type="term" value="P:mitochondrial respiratory chain complex II assembly"/>
    <property type="evidence" value="ECO:0007669"/>
    <property type="project" value="UniProtKB-UniRule"/>
</dbReference>
<dbReference type="InterPro" id="IPR008381">
    <property type="entry name" value="SDHAF3/Sdh7"/>
</dbReference>
<dbReference type="Pfam" id="PF13233">
    <property type="entry name" value="Complex1_LYR_2"/>
    <property type="match status" value="1"/>
</dbReference>
<keyword evidence="3" id="KW-0809">Transit peptide</keyword>
<feature type="region of interest" description="Disordered" evidence="7">
    <location>
        <begin position="136"/>
        <end position="164"/>
    </location>
</feature>
<dbReference type="KEGG" id="cdeu:CNBG_5548"/>
<dbReference type="HOGENOM" id="CLU_102310_1_0_1"/>
<dbReference type="Proteomes" id="UP000029445">
    <property type="component" value="Chromosome 3"/>
</dbReference>
<dbReference type="PANTHER" id="PTHR13137">
    <property type="entry name" value="DC11 ACN9 HOMOLOG"/>
    <property type="match status" value="1"/>
</dbReference>
<sequence length="164" mass="18481">MRPTLLRLANASGPLPLSVSQASVQLIPPIPLYRRLLRAHRLLPADMRYMGDSYVKSEFRLTRTIDNPLHIIGFLSQWKIYLDEIESSLIRPDGRKQGQAVKWRGKKLDMGAFEKLSTEQVGQLYELMHATKDVWKSPEQIEQEAKSAGVSPVDPNDPTTAGNS</sequence>
<evidence type="ECO:0000313" key="9">
    <source>
        <dbReference type="Proteomes" id="UP000029445"/>
    </source>
</evidence>
<dbReference type="RefSeq" id="XP_062885368.1">
    <property type="nucleotide sequence ID" value="XM_063029413.1"/>
</dbReference>
<dbReference type="OMA" id="KRHKNCN"/>
<evidence type="ECO:0000256" key="2">
    <source>
        <dbReference type="ARBA" id="ARBA00006020"/>
    </source>
</evidence>
<evidence type="ECO:0000256" key="7">
    <source>
        <dbReference type="SAM" id="MobiDB-lite"/>
    </source>
</evidence>
<evidence type="ECO:0000313" key="8">
    <source>
        <dbReference type="EMBL" id="KGB79710.1"/>
    </source>
</evidence>